<dbReference type="Ensembl" id="ENSOKIT00005044652.1">
    <property type="protein sequence ID" value="ENSOKIP00005042356.1"/>
    <property type="gene ID" value="ENSOKIG00005017864.1"/>
</dbReference>
<dbReference type="GO" id="GO:1990023">
    <property type="term" value="C:mitotic spindle midzone"/>
    <property type="evidence" value="ECO:0007669"/>
    <property type="project" value="TreeGrafter"/>
</dbReference>
<evidence type="ECO:0000256" key="1">
    <source>
        <dbReference type="SAM" id="Coils"/>
    </source>
</evidence>
<sequence length="621" mass="72822">MDSVNLNCTLSRSYRLKHLYLSDMLSPAFNFLSLYSEIHAAESVECLNRALNRLKDIWEEIGIPEDQRLQRTDVVRKHIKGLLDMMIAEEDSLRKRLMSSIESCRKELDVLCTELQLSPFEEDEGRTMLQLEKDIRSRLEVIMKQKSQRVKELKRLSKQDRELCDIMCSVPFCIDMDMVPSLEQLDSYRSYLNDLTKEKDRRHGEFVGIKRRIIVCMEELDQLPDTSFERDVVCEDEEAFCLSGDNITALRLLLGQLEDRKTENELVCNSYRSKIQELWERLQVLQEEREGMSDHMVQSRKRNMDALEAECRRLDELKMKNMKNVIEAIRAEVALFWERCFYSLAQRRAFTPYYDVDFTVELLNLHEAELLSLKKHYEDHRELFEGVTRWQDSWTLFLQLEKKVTDPSRFNNRGGNLLKEEKQRADLQKSLPKLEKSLKTQVDLWEEEQYREFLVNGQRFLHYVQEQWELLWLEKERGKNERQLKKNQQIEHDLLYGTAQRTPSKRRLAGTPTPGKARKLNATSSIYGSTPNSTLRSAFGGTLCQSPVLRLPMSASKLPLRTPSCVGRTLRTVERNKENISHLNGPALSGYHLPNQPIIDPATHKPIKDEWRCLSVCPVRE</sequence>
<dbReference type="GO" id="GO:0051256">
    <property type="term" value="P:mitotic spindle midzone assembly"/>
    <property type="evidence" value="ECO:0007669"/>
    <property type="project" value="TreeGrafter"/>
</dbReference>
<dbReference type="PANTHER" id="PTHR19321:SF1">
    <property type="entry name" value="PROTEIN REGULATOR OF CYTOKINESIS 1"/>
    <property type="match status" value="1"/>
</dbReference>
<feature type="region of interest" description="Disordered" evidence="2">
    <location>
        <begin position="502"/>
        <end position="527"/>
    </location>
</feature>
<dbReference type="GeneTree" id="ENSGT00390000009453"/>
<name>A0A8C7GJ44_ONCKI</name>
<evidence type="ECO:0000313" key="4">
    <source>
        <dbReference type="Proteomes" id="UP000694557"/>
    </source>
</evidence>
<protein>
    <submittedName>
        <fullName evidence="3">Protein regulator of cytokinesis 1</fullName>
    </submittedName>
</protein>
<dbReference type="GO" id="GO:0008017">
    <property type="term" value="F:microtubule binding"/>
    <property type="evidence" value="ECO:0007669"/>
    <property type="project" value="InterPro"/>
</dbReference>
<keyword evidence="4" id="KW-1185">Reference proteome</keyword>
<feature type="coiled-coil region" evidence="1">
    <location>
        <begin position="268"/>
        <end position="317"/>
    </location>
</feature>
<evidence type="ECO:0000313" key="3">
    <source>
        <dbReference type="Ensembl" id="ENSOKIP00005042356.1"/>
    </source>
</evidence>
<gene>
    <name evidence="3" type="primary">PRC1</name>
</gene>
<reference evidence="3" key="2">
    <citation type="submission" date="2025-09" db="UniProtKB">
        <authorList>
            <consortium name="Ensembl"/>
        </authorList>
    </citation>
    <scope>IDENTIFICATION</scope>
</reference>
<evidence type="ECO:0000256" key="2">
    <source>
        <dbReference type="SAM" id="MobiDB-lite"/>
    </source>
</evidence>
<accession>A0A8C7GJ44</accession>
<keyword evidence="1" id="KW-0175">Coiled coil</keyword>
<dbReference type="Gene3D" id="1.20.58.1520">
    <property type="match status" value="1"/>
</dbReference>
<proteinExistence type="predicted"/>
<dbReference type="AlphaFoldDB" id="A0A8C7GJ44"/>
<dbReference type="Pfam" id="PF03999">
    <property type="entry name" value="MAP65_ASE1"/>
    <property type="match status" value="1"/>
</dbReference>
<organism evidence="3 4">
    <name type="scientific">Oncorhynchus kisutch</name>
    <name type="common">Coho salmon</name>
    <name type="synonym">Salmo kisutch</name>
    <dbReference type="NCBI Taxonomy" id="8019"/>
    <lineage>
        <taxon>Eukaryota</taxon>
        <taxon>Metazoa</taxon>
        <taxon>Chordata</taxon>
        <taxon>Craniata</taxon>
        <taxon>Vertebrata</taxon>
        <taxon>Euteleostomi</taxon>
        <taxon>Actinopterygii</taxon>
        <taxon>Neopterygii</taxon>
        <taxon>Teleostei</taxon>
        <taxon>Protacanthopterygii</taxon>
        <taxon>Salmoniformes</taxon>
        <taxon>Salmonidae</taxon>
        <taxon>Salmoninae</taxon>
        <taxon>Oncorhynchus</taxon>
    </lineage>
</organism>
<reference evidence="3" key="1">
    <citation type="submission" date="2025-08" db="UniProtKB">
        <authorList>
            <consortium name="Ensembl"/>
        </authorList>
    </citation>
    <scope>IDENTIFICATION</scope>
</reference>
<dbReference type="InterPro" id="IPR007145">
    <property type="entry name" value="MAP65_Ase1_PRC1"/>
</dbReference>
<dbReference type="GO" id="GO:0005737">
    <property type="term" value="C:cytoplasm"/>
    <property type="evidence" value="ECO:0007669"/>
    <property type="project" value="TreeGrafter"/>
</dbReference>
<dbReference type="PANTHER" id="PTHR19321">
    <property type="entry name" value="PROTEIN REGULATOR OF CYTOKINESIS 1 PRC1-RELATED"/>
    <property type="match status" value="1"/>
</dbReference>
<dbReference type="Proteomes" id="UP000694557">
    <property type="component" value="Unassembled WGS sequence"/>
</dbReference>